<sequence length="372" mass="43265">MNSRDPPSKILLLIISYLPPSFPLTNDYLFDTFKSYGEINKILIFERGKTNKAFVEYLNVKHAILARRNLMGKSISPEGGKLLIHFSRLKELNLEVVDQTRGTSYQNNEVETQLLLNHVSKIKIKNNKDNIESQKVQSPLVDQIHQNQMSVTQDLGESPNKTIMDSQLKQLIQILDDDFNSEIEKSQQIQFNHQQIIIDQLLYQKPSKYLIVSNIDVKITSKMLYNLFNRFGHLDSLILKKKQQTAILQFTNSDQATIAKELLNNVQFFNKELRILFHQQSDFRTTNVDEELYIGSKTKFKTVPISKVLIFQGIKDIIEIQDMVKLVGMIQDIRLEYNQVQMTMVDIYEALKVISVFSEYEYKGNKVNIFFK</sequence>
<dbReference type="Proteomes" id="UP000000600">
    <property type="component" value="Unassembled WGS sequence"/>
</dbReference>
<evidence type="ECO:0000259" key="2">
    <source>
        <dbReference type="PROSITE" id="PS50102"/>
    </source>
</evidence>
<dbReference type="InterPro" id="IPR000504">
    <property type="entry name" value="RRM_dom"/>
</dbReference>
<organism evidence="3 4">
    <name type="scientific">Paramecium tetraurelia</name>
    <dbReference type="NCBI Taxonomy" id="5888"/>
    <lineage>
        <taxon>Eukaryota</taxon>
        <taxon>Sar</taxon>
        <taxon>Alveolata</taxon>
        <taxon>Ciliophora</taxon>
        <taxon>Intramacronucleata</taxon>
        <taxon>Oligohymenophorea</taxon>
        <taxon>Peniculida</taxon>
        <taxon>Parameciidae</taxon>
        <taxon>Paramecium</taxon>
    </lineage>
</organism>
<protein>
    <recommendedName>
        <fullName evidence="2">RRM domain-containing protein</fullName>
    </recommendedName>
</protein>
<feature type="domain" description="RRM" evidence="2">
    <location>
        <begin position="208"/>
        <end position="280"/>
    </location>
</feature>
<dbReference type="OrthoDB" id="296632at2759"/>
<dbReference type="PANTHER" id="PTHR47093:SF1">
    <property type="entry name" value="PROTEIN JSN1-RELATED"/>
    <property type="match status" value="1"/>
</dbReference>
<proteinExistence type="predicted"/>
<dbReference type="InterPro" id="IPR035979">
    <property type="entry name" value="RBD_domain_sf"/>
</dbReference>
<dbReference type="RefSeq" id="XP_001450688.1">
    <property type="nucleotide sequence ID" value="XM_001450651.1"/>
</dbReference>
<dbReference type="InterPro" id="IPR012677">
    <property type="entry name" value="Nucleotide-bd_a/b_plait_sf"/>
</dbReference>
<dbReference type="KEGG" id="ptm:GSPATT00017635001"/>
<reference evidence="3 4" key="1">
    <citation type="journal article" date="2006" name="Nature">
        <title>Global trends of whole-genome duplications revealed by the ciliate Paramecium tetraurelia.</title>
        <authorList>
            <consortium name="Genoscope"/>
            <person name="Aury J.-M."/>
            <person name="Jaillon O."/>
            <person name="Duret L."/>
            <person name="Noel B."/>
            <person name="Jubin C."/>
            <person name="Porcel B.M."/>
            <person name="Segurens B."/>
            <person name="Daubin V."/>
            <person name="Anthouard V."/>
            <person name="Aiach N."/>
            <person name="Arnaiz O."/>
            <person name="Billaut A."/>
            <person name="Beisson J."/>
            <person name="Blanc I."/>
            <person name="Bouhouche K."/>
            <person name="Camara F."/>
            <person name="Duharcourt S."/>
            <person name="Guigo R."/>
            <person name="Gogendeau D."/>
            <person name="Katinka M."/>
            <person name="Keller A.-M."/>
            <person name="Kissmehl R."/>
            <person name="Klotz C."/>
            <person name="Koll F."/>
            <person name="Le Moue A."/>
            <person name="Lepere C."/>
            <person name="Malinsky S."/>
            <person name="Nowacki M."/>
            <person name="Nowak J.K."/>
            <person name="Plattner H."/>
            <person name="Poulain J."/>
            <person name="Ruiz F."/>
            <person name="Serrano V."/>
            <person name="Zagulski M."/>
            <person name="Dessen P."/>
            <person name="Betermier M."/>
            <person name="Weissenbach J."/>
            <person name="Scarpelli C."/>
            <person name="Schachter V."/>
            <person name="Sperling L."/>
            <person name="Meyer E."/>
            <person name="Cohen J."/>
            <person name="Wincker P."/>
        </authorList>
    </citation>
    <scope>NUCLEOTIDE SEQUENCE [LARGE SCALE GENOMIC DNA]</scope>
    <source>
        <strain evidence="3 4">Stock d4-2</strain>
    </source>
</reference>
<evidence type="ECO:0000313" key="3">
    <source>
        <dbReference type="EMBL" id="CAK83291.1"/>
    </source>
</evidence>
<dbReference type="Pfam" id="PF00076">
    <property type="entry name" value="RRM_1"/>
    <property type="match status" value="1"/>
</dbReference>
<evidence type="ECO:0000313" key="4">
    <source>
        <dbReference type="Proteomes" id="UP000000600"/>
    </source>
</evidence>
<name>A0DJS4_PARTE</name>
<dbReference type="InterPro" id="IPR052645">
    <property type="entry name" value="Pumilio_domain_protein"/>
</dbReference>
<dbReference type="AlphaFoldDB" id="A0DJS4"/>
<dbReference type="FunFam" id="3.30.70.330:FF:000566">
    <property type="entry name" value="Uncharacterized protein"/>
    <property type="match status" value="1"/>
</dbReference>
<dbReference type="SUPFAM" id="SSF54928">
    <property type="entry name" value="RNA-binding domain, RBD"/>
    <property type="match status" value="2"/>
</dbReference>
<dbReference type="InParanoid" id="A0DJS4"/>
<dbReference type="Gene3D" id="3.30.70.330">
    <property type="match status" value="2"/>
</dbReference>
<dbReference type="EMBL" id="CT868463">
    <property type="protein sequence ID" value="CAK83291.1"/>
    <property type="molecule type" value="Genomic_DNA"/>
</dbReference>
<evidence type="ECO:0000256" key="1">
    <source>
        <dbReference type="PROSITE-ProRule" id="PRU00176"/>
    </source>
</evidence>
<keyword evidence="1" id="KW-0694">RNA-binding</keyword>
<dbReference type="HOGENOM" id="CLU_774922_0_0_1"/>
<dbReference type="SMART" id="SM00360">
    <property type="entry name" value="RRM"/>
    <property type="match status" value="2"/>
</dbReference>
<keyword evidence="4" id="KW-1185">Reference proteome</keyword>
<gene>
    <name evidence="3" type="ORF">GSPATT00017635001</name>
</gene>
<feature type="domain" description="RRM" evidence="2">
    <location>
        <begin position="11"/>
        <end position="89"/>
    </location>
</feature>
<dbReference type="PANTHER" id="PTHR47093">
    <property type="entry name" value="PROTEIN JSN1-RELATED"/>
    <property type="match status" value="1"/>
</dbReference>
<dbReference type="OMA" id="FSEYEYK"/>
<dbReference type="STRING" id="5888.A0DJS4"/>
<dbReference type="PROSITE" id="PS50102">
    <property type="entry name" value="RRM"/>
    <property type="match status" value="2"/>
</dbReference>
<dbReference type="CDD" id="cd00590">
    <property type="entry name" value="RRM_SF"/>
    <property type="match status" value="1"/>
</dbReference>
<dbReference type="GeneID" id="5036473"/>
<dbReference type="Pfam" id="PF13893">
    <property type="entry name" value="RRM_5"/>
    <property type="match status" value="1"/>
</dbReference>
<accession>A0DJS4</accession>
<dbReference type="GO" id="GO:0003723">
    <property type="term" value="F:RNA binding"/>
    <property type="evidence" value="ECO:0000318"/>
    <property type="project" value="GO_Central"/>
</dbReference>